<keyword evidence="8" id="KW-1133">Transmembrane helix</keyword>
<dbReference type="Pfam" id="PF00501">
    <property type="entry name" value="AMP-binding"/>
    <property type="match status" value="1"/>
</dbReference>
<dbReference type="FunFam" id="3.30.300.30:FF:000007">
    <property type="entry name" value="4-coumarate--CoA ligase 2"/>
    <property type="match status" value="1"/>
</dbReference>
<comment type="catalytic activity">
    <reaction evidence="6">
        <text>(E)-4-coumarate + ATP + CoA = (E)-4-coumaroyl-CoA + AMP + diphosphate</text>
        <dbReference type="Rhea" id="RHEA:19641"/>
        <dbReference type="ChEBI" id="CHEBI:12876"/>
        <dbReference type="ChEBI" id="CHEBI:30616"/>
        <dbReference type="ChEBI" id="CHEBI:33019"/>
        <dbReference type="ChEBI" id="CHEBI:57287"/>
        <dbReference type="ChEBI" id="CHEBI:85008"/>
        <dbReference type="ChEBI" id="CHEBI:456215"/>
        <dbReference type="EC" id="6.2.1.12"/>
    </reaction>
    <physiologicalReaction direction="left-to-right" evidence="6">
        <dbReference type="Rhea" id="RHEA:19642"/>
    </physiologicalReaction>
</comment>
<dbReference type="Gene3D" id="3.30.300.30">
    <property type="match status" value="1"/>
</dbReference>
<name>A0A200QNM6_MACCD</name>
<dbReference type="STRING" id="56857.A0A200QNM6"/>
<dbReference type="InterPro" id="IPR025110">
    <property type="entry name" value="AMP-bd_C"/>
</dbReference>
<dbReference type="EC" id="6.2.1.12" evidence="2"/>
<dbReference type="InParanoid" id="A0A200QNM6"/>
<protein>
    <recommendedName>
        <fullName evidence="2">4-coumarate--CoA ligase</fullName>
        <ecNumber evidence="2">6.2.1.12</ecNumber>
    </recommendedName>
</protein>
<evidence type="ECO:0000256" key="4">
    <source>
        <dbReference type="ARBA" id="ARBA00022741"/>
    </source>
</evidence>
<organism evidence="11 12">
    <name type="scientific">Macleaya cordata</name>
    <name type="common">Five-seeded plume-poppy</name>
    <name type="synonym">Bocconia cordata</name>
    <dbReference type="NCBI Taxonomy" id="56857"/>
    <lineage>
        <taxon>Eukaryota</taxon>
        <taxon>Viridiplantae</taxon>
        <taxon>Streptophyta</taxon>
        <taxon>Embryophyta</taxon>
        <taxon>Tracheophyta</taxon>
        <taxon>Spermatophyta</taxon>
        <taxon>Magnoliopsida</taxon>
        <taxon>Ranunculales</taxon>
        <taxon>Papaveraceae</taxon>
        <taxon>Papaveroideae</taxon>
        <taxon>Macleaya</taxon>
    </lineage>
</organism>
<feature type="transmembrane region" description="Helical" evidence="8">
    <location>
        <begin position="121"/>
        <end position="146"/>
    </location>
</feature>
<evidence type="ECO:0000313" key="12">
    <source>
        <dbReference type="Proteomes" id="UP000195402"/>
    </source>
</evidence>
<keyword evidence="12" id="KW-1185">Reference proteome</keyword>
<dbReference type="InterPro" id="IPR000873">
    <property type="entry name" value="AMP-dep_synth/lig_dom"/>
</dbReference>
<keyword evidence="8" id="KW-0812">Transmembrane</keyword>
<evidence type="ECO:0000256" key="5">
    <source>
        <dbReference type="ARBA" id="ARBA00022840"/>
    </source>
</evidence>
<dbReference type="InterPro" id="IPR020845">
    <property type="entry name" value="AMP-binding_CS"/>
</dbReference>
<dbReference type="FunFam" id="3.40.50.12780:FF:000003">
    <property type="entry name" value="Long-chain-fatty-acid--CoA ligase FadD"/>
    <property type="match status" value="1"/>
</dbReference>
<dbReference type="OMA" id="YIMPKFD"/>
<comment type="caution">
    <text evidence="11">The sequence shown here is derived from an EMBL/GenBank/DDBJ whole genome shotgun (WGS) entry which is preliminary data.</text>
</comment>
<evidence type="ECO:0000256" key="2">
    <source>
        <dbReference type="ARBA" id="ARBA00012959"/>
    </source>
</evidence>
<evidence type="ECO:0000256" key="7">
    <source>
        <dbReference type="SAM" id="MobiDB-lite"/>
    </source>
</evidence>
<gene>
    <name evidence="11" type="ORF">BVC80_1485g42</name>
</gene>
<dbReference type="GO" id="GO:0005777">
    <property type="term" value="C:peroxisome"/>
    <property type="evidence" value="ECO:0007669"/>
    <property type="project" value="TreeGrafter"/>
</dbReference>
<proteinExistence type="inferred from homology"/>
<feature type="compositionally biased region" description="Polar residues" evidence="7">
    <location>
        <begin position="1"/>
        <end position="10"/>
    </location>
</feature>
<dbReference type="InterPro" id="IPR045851">
    <property type="entry name" value="AMP-bd_C_sf"/>
</dbReference>
<keyword evidence="4" id="KW-0547">Nucleotide-binding</keyword>
<dbReference type="GO" id="GO:0005524">
    <property type="term" value="F:ATP binding"/>
    <property type="evidence" value="ECO:0007669"/>
    <property type="project" value="UniProtKB-KW"/>
</dbReference>
<dbReference type="CDD" id="cd05904">
    <property type="entry name" value="4CL"/>
    <property type="match status" value="1"/>
</dbReference>
<dbReference type="GO" id="GO:0016207">
    <property type="term" value="F:4-coumarate-CoA ligase activity"/>
    <property type="evidence" value="ECO:0007669"/>
    <property type="project" value="UniProtKB-EC"/>
</dbReference>
<comment type="similarity">
    <text evidence="1">Belongs to the ATP-dependent AMP-binding enzyme family.</text>
</comment>
<sequence length="585" mass="64009">MAGSGTFSNRYDSEECHPQETGTNTHPDTTTYTNFSTKNACTTTNWFSSETGIYDSKHKPLHLPKTQFLDAVSFIFSHKHDGVLALIDSQSGFSLSYSKLHQMVKSMASGLNDFGISKSDVVLILLPNTIFFPVVFLGVLSIGAIATTMNPLSSLSEIKKQISTCNVTLVFTLCERMNEIQNLGLRVVMVPVYPDLDSSSSPKFSFFNELLSSNPNSAPNPAIDQQDIAAILYSSGTSGLSKGVVLSHRNLISVVELFVRFEAFQYENSFPSSKNVYLASIPMFHVYGLSLFGMGLLSLGSAIVLMRKFDPNELVRAIDCYKVTHLPVVPPILMALTRVKALGGCDLGSLKQVSCGAAPISNKTIQDFLRTFPHVDFIQGYGMTESSAVGTRGFNTENIRKYTSVGLLAPNTQAKVVNWDTGLCLPPGRSGELWLRGPGIMKGYLNDADATKSTVDKDGWLHTGDIAHFDQDGYLHILDRLKDTIKYKGFQISPADLEAVLISHPEILDVAVTACLDDEAGEVPVAFVVKRVGSELSQVDVINFVAGQVSPYKKVRKVVFMHSIPRSPAGKILRRQLRNSLISKI</sequence>
<keyword evidence="3 11" id="KW-0436">Ligase</keyword>
<keyword evidence="8" id="KW-0472">Membrane</keyword>
<dbReference type="Proteomes" id="UP000195402">
    <property type="component" value="Unassembled WGS sequence"/>
</dbReference>
<reference evidence="11 12" key="1">
    <citation type="journal article" date="2017" name="Mol. Plant">
        <title>The Genome of Medicinal Plant Macleaya cordata Provides New Insights into Benzylisoquinoline Alkaloids Metabolism.</title>
        <authorList>
            <person name="Liu X."/>
            <person name="Liu Y."/>
            <person name="Huang P."/>
            <person name="Ma Y."/>
            <person name="Qing Z."/>
            <person name="Tang Q."/>
            <person name="Cao H."/>
            <person name="Cheng P."/>
            <person name="Zheng Y."/>
            <person name="Yuan Z."/>
            <person name="Zhou Y."/>
            <person name="Liu J."/>
            <person name="Tang Z."/>
            <person name="Zhuo Y."/>
            <person name="Zhang Y."/>
            <person name="Yu L."/>
            <person name="Huang J."/>
            <person name="Yang P."/>
            <person name="Peng Q."/>
            <person name="Zhang J."/>
            <person name="Jiang W."/>
            <person name="Zhang Z."/>
            <person name="Lin K."/>
            <person name="Ro D.K."/>
            <person name="Chen X."/>
            <person name="Xiong X."/>
            <person name="Shang Y."/>
            <person name="Huang S."/>
            <person name="Zeng J."/>
        </authorList>
    </citation>
    <scope>NUCLEOTIDE SEQUENCE [LARGE SCALE GENOMIC DNA]</scope>
    <source>
        <strain evidence="12">cv. BLH2017</strain>
        <tissue evidence="11">Root</tissue>
    </source>
</reference>
<accession>A0A200QNM6</accession>
<evidence type="ECO:0000259" key="9">
    <source>
        <dbReference type="Pfam" id="PF00501"/>
    </source>
</evidence>
<feature type="transmembrane region" description="Helical" evidence="8">
    <location>
        <begin position="284"/>
        <end position="306"/>
    </location>
</feature>
<dbReference type="PANTHER" id="PTHR24096">
    <property type="entry name" value="LONG-CHAIN-FATTY-ACID--COA LIGASE"/>
    <property type="match status" value="1"/>
</dbReference>
<feature type="region of interest" description="Disordered" evidence="7">
    <location>
        <begin position="1"/>
        <end position="32"/>
    </location>
</feature>
<dbReference type="AlphaFoldDB" id="A0A200QNM6"/>
<dbReference type="GO" id="GO:0006744">
    <property type="term" value="P:ubiquinone biosynthetic process"/>
    <property type="evidence" value="ECO:0007669"/>
    <property type="project" value="TreeGrafter"/>
</dbReference>
<dbReference type="EMBL" id="MVGT01001428">
    <property type="protein sequence ID" value="OVA12068.1"/>
    <property type="molecule type" value="Genomic_DNA"/>
</dbReference>
<feature type="domain" description="AMP-binding enzyme C-terminal" evidence="10">
    <location>
        <begin position="497"/>
        <end position="571"/>
    </location>
</feature>
<dbReference type="OrthoDB" id="10253869at2759"/>
<evidence type="ECO:0000256" key="1">
    <source>
        <dbReference type="ARBA" id="ARBA00006432"/>
    </source>
</evidence>
<dbReference type="PROSITE" id="PS00455">
    <property type="entry name" value="AMP_BINDING"/>
    <property type="match status" value="1"/>
</dbReference>
<dbReference type="SUPFAM" id="SSF56801">
    <property type="entry name" value="Acetyl-CoA synthetase-like"/>
    <property type="match status" value="1"/>
</dbReference>
<evidence type="ECO:0000256" key="3">
    <source>
        <dbReference type="ARBA" id="ARBA00022598"/>
    </source>
</evidence>
<evidence type="ECO:0000259" key="10">
    <source>
        <dbReference type="Pfam" id="PF13193"/>
    </source>
</evidence>
<feature type="compositionally biased region" description="Low complexity" evidence="7">
    <location>
        <begin position="21"/>
        <end position="32"/>
    </location>
</feature>
<dbReference type="Pfam" id="PF13193">
    <property type="entry name" value="AMP-binding_C"/>
    <property type="match status" value="1"/>
</dbReference>
<evidence type="ECO:0000313" key="11">
    <source>
        <dbReference type="EMBL" id="OVA12068.1"/>
    </source>
</evidence>
<dbReference type="FunCoup" id="A0A200QNM6">
    <property type="interactions" value="1332"/>
</dbReference>
<evidence type="ECO:0000256" key="8">
    <source>
        <dbReference type="SAM" id="Phobius"/>
    </source>
</evidence>
<feature type="domain" description="AMP-dependent synthetase/ligase" evidence="9">
    <location>
        <begin position="81"/>
        <end position="445"/>
    </location>
</feature>
<dbReference type="PANTHER" id="PTHR24096:SF149">
    <property type="entry name" value="AMP-BINDING DOMAIN-CONTAINING PROTEIN-RELATED"/>
    <property type="match status" value="1"/>
</dbReference>
<evidence type="ECO:0000256" key="6">
    <source>
        <dbReference type="ARBA" id="ARBA00034252"/>
    </source>
</evidence>
<keyword evidence="5" id="KW-0067">ATP-binding</keyword>
<dbReference type="Gene3D" id="3.40.50.12780">
    <property type="entry name" value="N-terminal domain of ligase-like"/>
    <property type="match status" value="1"/>
</dbReference>
<dbReference type="InterPro" id="IPR042099">
    <property type="entry name" value="ANL_N_sf"/>
</dbReference>